<gene>
    <name evidence="1" type="ORF">BJ138DRAFT_1160403</name>
</gene>
<accession>A0ACB8A1L1</accession>
<name>A0ACB8A1L1_9AGAM</name>
<comment type="caution">
    <text evidence="1">The sequence shown here is derived from an EMBL/GenBank/DDBJ whole genome shotgun (WGS) entry which is preliminary data.</text>
</comment>
<organism evidence="1 2">
    <name type="scientific">Hygrophoropsis aurantiaca</name>
    <dbReference type="NCBI Taxonomy" id="72124"/>
    <lineage>
        <taxon>Eukaryota</taxon>
        <taxon>Fungi</taxon>
        <taxon>Dikarya</taxon>
        <taxon>Basidiomycota</taxon>
        <taxon>Agaricomycotina</taxon>
        <taxon>Agaricomycetes</taxon>
        <taxon>Agaricomycetidae</taxon>
        <taxon>Boletales</taxon>
        <taxon>Coniophorineae</taxon>
        <taxon>Hygrophoropsidaceae</taxon>
        <taxon>Hygrophoropsis</taxon>
    </lineage>
</organism>
<reference evidence="1" key="1">
    <citation type="journal article" date="2021" name="New Phytol.">
        <title>Evolutionary innovations through gain and loss of genes in the ectomycorrhizal Boletales.</title>
        <authorList>
            <person name="Wu G."/>
            <person name="Miyauchi S."/>
            <person name="Morin E."/>
            <person name="Kuo A."/>
            <person name="Drula E."/>
            <person name="Varga T."/>
            <person name="Kohler A."/>
            <person name="Feng B."/>
            <person name="Cao Y."/>
            <person name="Lipzen A."/>
            <person name="Daum C."/>
            <person name="Hundley H."/>
            <person name="Pangilinan J."/>
            <person name="Johnson J."/>
            <person name="Barry K."/>
            <person name="LaButti K."/>
            <person name="Ng V."/>
            <person name="Ahrendt S."/>
            <person name="Min B."/>
            <person name="Choi I.G."/>
            <person name="Park H."/>
            <person name="Plett J.M."/>
            <person name="Magnuson J."/>
            <person name="Spatafora J.W."/>
            <person name="Nagy L.G."/>
            <person name="Henrissat B."/>
            <person name="Grigoriev I.V."/>
            <person name="Yang Z.L."/>
            <person name="Xu J."/>
            <person name="Martin F.M."/>
        </authorList>
    </citation>
    <scope>NUCLEOTIDE SEQUENCE</scope>
    <source>
        <strain evidence="1">ATCC 28755</strain>
    </source>
</reference>
<evidence type="ECO:0000313" key="2">
    <source>
        <dbReference type="Proteomes" id="UP000790377"/>
    </source>
</evidence>
<dbReference type="EMBL" id="MU267915">
    <property type="protein sequence ID" value="KAH7907329.1"/>
    <property type="molecule type" value="Genomic_DNA"/>
</dbReference>
<proteinExistence type="predicted"/>
<dbReference type="Proteomes" id="UP000790377">
    <property type="component" value="Unassembled WGS sequence"/>
</dbReference>
<protein>
    <submittedName>
        <fullName evidence="1">Uncharacterized protein</fullName>
    </submittedName>
</protein>
<sequence length="208" mass="23888">MFEKAIQDNDMVSAADPHGLFVLFEPSKSYNEQLLSKPARLGDLAQVVKNFEEKFQEQRAAHEEEKLTSEKKFQDIYNKFQEVNASLMPIHLHALVDKTREHIIFHILNLPQQTTWAKFATSGNRGDLILQIQQGFIRNNVQVQYRPSLDALDALFSNADTSTENNTMMYAASQQQMKNAVSLLDTPTVERTNHEGYYILIHRASFDQ</sequence>
<keyword evidence="2" id="KW-1185">Reference proteome</keyword>
<evidence type="ECO:0000313" key="1">
    <source>
        <dbReference type="EMBL" id="KAH7907329.1"/>
    </source>
</evidence>